<name>A0A9D4T6M7_RHISA</name>
<gene>
    <name evidence="1" type="ORF">HPB52_001338</name>
</gene>
<accession>A0A9D4T6M7</accession>
<protein>
    <submittedName>
        <fullName evidence="1">Uncharacterized protein</fullName>
    </submittedName>
</protein>
<reference evidence="1" key="2">
    <citation type="submission" date="2021-09" db="EMBL/GenBank/DDBJ databases">
        <authorList>
            <person name="Jia N."/>
            <person name="Wang J."/>
            <person name="Shi W."/>
            <person name="Du L."/>
            <person name="Sun Y."/>
            <person name="Zhan W."/>
            <person name="Jiang J."/>
            <person name="Wang Q."/>
            <person name="Zhang B."/>
            <person name="Ji P."/>
            <person name="Sakyi L.B."/>
            <person name="Cui X."/>
            <person name="Yuan T."/>
            <person name="Jiang B."/>
            <person name="Yang W."/>
            <person name="Lam T.T.-Y."/>
            <person name="Chang Q."/>
            <person name="Ding S."/>
            <person name="Wang X."/>
            <person name="Zhu J."/>
            <person name="Ruan X."/>
            <person name="Zhao L."/>
            <person name="Wei J."/>
            <person name="Que T."/>
            <person name="Du C."/>
            <person name="Cheng J."/>
            <person name="Dai P."/>
            <person name="Han X."/>
            <person name="Huang E."/>
            <person name="Gao Y."/>
            <person name="Liu J."/>
            <person name="Shao H."/>
            <person name="Ye R."/>
            <person name="Li L."/>
            <person name="Wei W."/>
            <person name="Wang X."/>
            <person name="Wang C."/>
            <person name="Huo Q."/>
            <person name="Li W."/>
            <person name="Guo W."/>
            <person name="Chen H."/>
            <person name="Chen S."/>
            <person name="Zhou L."/>
            <person name="Zhou L."/>
            <person name="Ni X."/>
            <person name="Tian J."/>
            <person name="Zhou Y."/>
            <person name="Sheng Y."/>
            <person name="Liu T."/>
            <person name="Pan Y."/>
            <person name="Xia L."/>
            <person name="Li J."/>
            <person name="Zhao F."/>
            <person name="Cao W."/>
        </authorList>
    </citation>
    <scope>NUCLEOTIDE SEQUENCE</scope>
    <source>
        <strain evidence="1">Rsan-2018</strain>
        <tissue evidence="1">Larvae</tissue>
    </source>
</reference>
<evidence type="ECO:0000313" key="2">
    <source>
        <dbReference type="Proteomes" id="UP000821837"/>
    </source>
</evidence>
<organism evidence="1 2">
    <name type="scientific">Rhipicephalus sanguineus</name>
    <name type="common">Brown dog tick</name>
    <name type="synonym">Ixodes sanguineus</name>
    <dbReference type="NCBI Taxonomy" id="34632"/>
    <lineage>
        <taxon>Eukaryota</taxon>
        <taxon>Metazoa</taxon>
        <taxon>Ecdysozoa</taxon>
        <taxon>Arthropoda</taxon>
        <taxon>Chelicerata</taxon>
        <taxon>Arachnida</taxon>
        <taxon>Acari</taxon>
        <taxon>Parasitiformes</taxon>
        <taxon>Ixodida</taxon>
        <taxon>Ixodoidea</taxon>
        <taxon>Ixodidae</taxon>
        <taxon>Rhipicephalinae</taxon>
        <taxon>Rhipicephalus</taxon>
        <taxon>Rhipicephalus</taxon>
    </lineage>
</organism>
<dbReference type="Proteomes" id="UP000821837">
    <property type="component" value="Chromosome 10"/>
</dbReference>
<reference evidence="1" key="1">
    <citation type="journal article" date="2020" name="Cell">
        <title>Large-Scale Comparative Analyses of Tick Genomes Elucidate Their Genetic Diversity and Vector Capacities.</title>
        <authorList>
            <consortium name="Tick Genome and Microbiome Consortium (TIGMIC)"/>
            <person name="Jia N."/>
            <person name="Wang J."/>
            <person name="Shi W."/>
            <person name="Du L."/>
            <person name="Sun Y."/>
            <person name="Zhan W."/>
            <person name="Jiang J.F."/>
            <person name="Wang Q."/>
            <person name="Zhang B."/>
            <person name="Ji P."/>
            <person name="Bell-Sakyi L."/>
            <person name="Cui X.M."/>
            <person name="Yuan T.T."/>
            <person name="Jiang B.G."/>
            <person name="Yang W.F."/>
            <person name="Lam T.T."/>
            <person name="Chang Q.C."/>
            <person name="Ding S.J."/>
            <person name="Wang X.J."/>
            <person name="Zhu J.G."/>
            <person name="Ruan X.D."/>
            <person name="Zhao L."/>
            <person name="Wei J.T."/>
            <person name="Ye R.Z."/>
            <person name="Que T.C."/>
            <person name="Du C.H."/>
            <person name="Zhou Y.H."/>
            <person name="Cheng J.X."/>
            <person name="Dai P.F."/>
            <person name="Guo W.B."/>
            <person name="Han X.H."/>
            <person name="Huang E.J."/>
            <person name="Li L.F."/>
            <person name="Wei W."/>
            <person name="Gao Y.C."/>
            <person name="Liu J.Z."/>
            <person name="Shao H.Z."/>
            <person name="Wang X."/>
            <person name="Wang C.C."/>
            <person name="Yang T.C."/>
            <person name="Huo Q.B."/>
            <person name="Li W."/>
            <person name="Chen H.Y."/>
            <person name="Chen S.E."/>
            <person name="Zhou L.G."/>
            <person name="Ni X.B."/>
            <person name="Tian J.H."/>
            <person name="Sheng Y."/>
            <person name="Liu T."/>
            <person name="Pan Y.S."/>
            <person name="Xia L.Y."/>
            <person name="Li J."/>
            <person name="Zhao F."/>
            <person name="Cao W.C."/>
        </authorList>
    </citation>
    <scope>NUCLEOTIDE SEQUENCE</scope>
    <source>
        <strain evidence="1">Rsan-2018</strain>
    </source>
</reference>
<comment type="caution">
    <text evidence="1">The sequence shown here is derived from an EMBL/GenBank/DDBJ whole genome shotgun (WGS) entry which is preliminary data.</text>
</comment>
<dbReference type="EMBL" id="JABSTV010001246">
    <property type="protein sequence ID" value="KAH7975385.1"/>
    <property type="molecule type" value="Genomic_DNA"/>
</dbReference>
<sequence>MRPTQIKVVCSLALKSIEPCAPFNTMGRKIRASERRQKQAELTPTELPGFLTNVKFPTTVPACPDDRPDGCPDNRLQLSSCPALSLTDTFFRLAG</sequence>
<keyword evidence="2" id="KW-1185">Reference proteome</keyword>
<proteinExistence type="predicted"/>
<dbReference type="AlphaFoldDB" id="A0A9D4T6M7"/>
<evidence type="ECO:0000313" key="1">
    <source>
        <dbReference type="EMBL" id="KAH7975385.1"/>
    </source>
</evidence>